<evidence type="ECO:0000313" key="9">
    <source>
        <dbReference type="EMBL" id="HGQ54981.1"/>
    </source>
</evidence>
<dbReference type="InterPro" id="IPR006143">
    <property type="entry name" value="RND_pump_MFP"/>
</dbReference>
<dbReference type="Pfam" id="PF25917">
    <property type="entry name" value="BSH_RND"/>
    <property type="match status" value="1"/>
</dbReference>
<dbReference type="GO" id="GO:1990281">
    <property type="term" value="C:efflux pump complex"/>
    <property type="evidence" value="ECO:0007669"/>
    <property type="project" value="TreeGrafter"/>
</dbReference>
<dbReference type="PANTHER" id="PTHR30469:SF33">
    <property type="entry name" value="SLR1207 PROTEIN"/>
    <property type="match status" value="1"/>
</dbReference>
<dbReference type="Gene3D" id="2.40.420.20">
    <property type="match status" value="1"/>
</dbReference>
<dbReference type="Pfam" id="PF25967">
    <property type="entry name" value="RND-MFP_C"/>
    <property type="match status" value="1"/>
</dbReference>
<evidence type="ECO:0000259" key="6">
    <source>
        <dbReference type="Pfam" id="PF25917"/>
    </source>
</evidence>
<gene>
    <name evidence="10" type="ORF">ENT60_01340</name>
    <name evidence="9" type="ORF">ENU28_00775</name>
</gene>
<dbReference type="SUPFAM" id="SSF111369">
    <property type="entry name" value="HlyD-like secretion proteins"/>
    <property type="match status" value="1"/>
</dbReference>
<evidence type="ECO:0000256" key="3">
    <source>
        <dbReference type="ARBA" id="ARBA00022448"/>
    </source>
</evidence>
<dbReference type="InterPro" id="IPR058625">
    <property type="entry name" value="MdtA-like_BSH"/>
</dbReference>
<keyword evidence="5" id="KW-0472">Membrane</keyword>
<dbReference type="NCBIfam" id="TIGR01730">
    <property type="entry name" value="RND_mfp"/>
    <property type="match status" value="1"/>
</dbReference>
<feature type="domain" description="Multidrug resistance protein MdtA-like barrel-sandwich hybrid" evidence="6">
    <location>
        <begin position="57"/>
        <end position="178"/>
    </location>
</feature>
<dbReference type="EMBL" id="DTBX01000025">
    <property type="protein sequence ID" value="HGQ54981.1"/>
    <property type="molecule type" value="Genomic_DNA"/>
</dbReference>
<feature type="domain" description="YknX-like beta-barrel" evidence="8">
    <location>
        <begin position="199"/>
        <end position="274"/>
    </location>
</feature>
<evidence type="ECO:0000259" key="7">
    <source>
        <dbReference type="Pfam" id="PF25967"/>
    </source>
</evidence>
<evidence type="ECO:0000256" key="1">
    <source>
        <dbReference type="ARBA" id="ARBA00004196"/>
    </source>
</evidence>
<sequence length="389" mass="43550">MKKKIFLIIGILVFIALIVVLNLTKKEEGKEVEVAKVEYGSIVSKISGDGELKAKTQVNIQSQVMGRVEKIFVKEGERVKKGDLLCLLERKSYEANLTLQKARYEQAKNSFIRIDSLYKKRLISDEEYERAKTEYEAAKASYEDALDKYNKTEIRSPINGTVVKLNIEEGETAIIGTMNNPGTIMMIIADLSKMMAVIEVSERDVVDIKIGNPAKITLDALPDTFFVGQVTRIGYVPITTAATTTEKITNFEVEVELEDTSFLLRPGMSVHCEIITAEKDSVLVVPISAIGRRRIGGKEVDACFVIENGKAKLRPVKVGSYGDFEVEIIDGLKEGEEVITGPYSVLAKLNEGDLVKPKRRESAERRRGDAGDVIRTMRFIQRPRVRVRR</sequence>
<dbReference type="AlphaFoldDB" id="A0A7C4S2S0"/>
<dbReference type="Gene3D" id="1.10.287.470">
    <property type="entry name" value="Helix hairpin bin"/>
    <property type="match status" value="1"/>
</dbReference>
<dbReference type="Gene3D" id="2.40.30.170">
    <property type="match status" value="1"/>
</dbReference>
<evidence type="ECO:0000256" key="4">
    <source>
        <dbReference type="SAM" id="Coils"/>
    </source>
</evidence>
<organism evidence="10">
    <name type="scientific">candidate division WOR-3 bacterium</name>
    <dbReference type="NCBI Taxonomy" id="2052148"/>
    <lineage>
        <taxon>Bacteria</taxon>
        <taxon>Bacteria division WOR-3</taxon>
    </lineage>
</organism>
<dbReference type="InterPro" id="IPR058627">
    <property type="entry name" value="MdtA-like_C"/>
</dbReference>
<dbReference type="Gene3D" id="2.40.50.100">
    <property type="match status" value="1"/>
</dbReference>
<feature type="transmembrane region" description="Helical" evidence="5">
    <location>
        <begin position="5"/>
        <end position="23"/>
    </location>
</feature>
<dbReference type="PANTHER" id="PTHR30469">
    <property type="entry name" value="MULTIDRUG RESISTANCE PROTEIN MDTA"/>
    <property type="match status" value="1"/>
</dbReference>
<comment type="subcellular location">
    <subcellularLocation>
        <location evidence="1">Cell envelope</location>
    </subcellularLocation>
</comment>
<evidence type="ECO:0000256" key="5">
    <source>
        <dbReference type="SAM" id="Phobius"/>
    </source>
</evidence>
<protein>
    <submittedName>
        <fullName evidence="10">Efflux RND transporter periplasmic adaptor subunit</fullName>
    </submittedName>
</protein>
<evidence type="ECO:0000259" key="8">
    <source>
        <dbReference type="Pfam" id="PF25990"/>
    </source>
</evidence>
<feature type="domain" description="Multidrug resistance protein MdtA-like C-terminal permuted SH3" evidence="7">
    <location>
        <begin position="282"/>
        <end position="341"/>
    </location>
</feature>
<proteinExistence type="inferred from homology"/>
<feature type="coiled-coil region" evidence="4">
    <location>
        <begin position="90"/>
        <end position="155"/>
    </location>
</feature>
<keyword evidence="3" id="KW-0813">Transport</keyword>
<keyword evidence="5" id="KW-0812">Transmembrane</keyword>
<dbReference type="Pfam" id="PF25990">
    <property type="entry name" value="Beta-barrel_YknX"/>
    <property type="match status" value="1"/>
</dbReference>
<dbReference type="InterPro" id="IPR058636">
    <property type="entry name" value="Beta-barrel_YknX"/>
</dbReference>
<comment type="similarity">
    <text evidence="2">Belongs to the membrane fusion protein (MFP) (TC 8.A.1) family.</text>
</comment>
<dbReference type="GO" id="GO:0015562">
    <property type="term" value="F:efflux transmembrane transporter activity"/>
    <property type="evidence" value="ECO:0007669"/>
    <property type="project" value="TreeGrafter"/>
</dbReference>
<evidence type="ECO:0000256" key="2">
    <source>
        <dbReference type="ARBA" id="ARBA00009477"/>
    </source>
</evidence>
<keyword evidence="5" id="KW-1133">Transmembrane helix</keyword>
<name>A0A7C4S2S0_UNCW3</name>
<accession>A0A7C4S2S0</accession>
<comment type="caution">
    <text evidence="10">The sequence shown here is derived from an EMBL/GenBank/DDBJ whole genome shotgun (WGS) entry which is preliminary data.</text>
</comment>
<evidence type="ECO:0000313" key="10">
    <source>
        <dbReference type="EMBL" id="HGU47195.1"/>
    </source>
</evidence>
<reference evidence="10" key="1">
    <citation type="journal article" date="2020" name="mSystems">
        <title>Genome- and Community-Level Interaction Insights into Carbon Utilization and Element Cycling Functions of Hydrothermarchaeota in Hydrothermal Sediment.</title>
        <authorList>
            <person name="Zhou Z."/>
            <person name="Liu Y."/>
            <person name="Xu W."/>
            <person name="Pan J."/>
            <person name="Luo Z.H."/>
            <person name="Li M."/>
        </authorList>
    </citation>
    <scope>NUCLEOTIDE SEQUENCE [LARGE SCALE GENOMIC DNA]</scope>
    <source>
        <strain evidence="10">SpSt-594</strain>
        <strain evidence="9">SpSt-655</strain>
    </source>
</reference>
<keyword evidence="4" id="KW-0175">Coiled coil</keyword>
<dbReference type="EMBL" id="DSZH01000063">
    <property type="protein sequence ID" value="HGU47195.1"/>
    <property type="molecule type" value="Genomic_DNA"/>
</dbReference>